<gene>
    <name evidence="3" type="ORF">RS82_00863</name>
</gene>
<dbReference type="InterPro" id="IPR003615">
    <property type="entry name" value="HNH_nuc"/>
</dbReference>
<dbReference type="PATRIC" id="fig|69370.6.peg.888"/>
<organism evidence="3 4">
    <name type="scientific">Microbacterium trichothecenolyticum</name>
    <name type="common">Aureobacterium trichothecenolyticum</name>
    <dbReference type="NCBI Taxonomy" id="69370"/>
    <lineage>
        <taxon>Bacteria</taxon>
        <taxon>Bacillati</taxon>
        <taxon>Actinomycetota</taxon>
        <taxon>Actinomycetes</taxon>
        <taxon>Micrococcales</taxon>
        <taxon>Microbacteriaceae</taxon>
        <taxon>Microbacterium</taxon>
    </lineage>
</organism>
<feature type="region of interest" description="Disordered" evidence="1">
    <location>
        <begin position="115"/>
        <end position="134"/>
    </location>
</feature>
<dbReference type="AlphaFoldDB" id="A0A0M2HJF6"/>
<evidence type="ECO:0000313" key="4">
    <source>
        <dbReference type="Proteomes" id="UP000034098"/>
    </source>
</evidence>
<dbReference type="EMBL" id="JYJA01000026">
    <property type="protein sequence ID" value="KJL44469.1"/>
    <property type="molecule type" value="Genomic_DNA"/>
</dbReference>
<dbReference type="InterPro" id="IPR003870">
    <property type="entry name" value="DUF222"/>
</dbReference>
<sequence length="495" mass="52795">MDIFSDMQAALDALRAAFGDGDAAGIPATAQELDDDDLLSVIRSATTLVRAGESLRIAASGVVAARSTRDAGHGGLAQKRGHRSAVSLIQDLTGSTRADATKQVRIGEALAAASVPAEADAGDGEATTAPVSAAPAPHPWHAALGAALMSGALTSAQHDAIFRGLGVPPTGSDADDENHARDAWATAATHLIDEAQVRTVEELVTAARALRDLLDPEGAERRFDERFEARSFRTWTDRDGVRRGSFTFDDIGAAGIETIIGTALRPRRGGPRFVDPDEAARAQELQNDPRTNDQLAYDLMMDIVRAGALADAQAVFGTRQAGIRVVATRAARDDPWDGRPAVALAEDTGATLPGWIIGTRACDTATMTVTLDPAGNPLDLGREARLFTPKQRIALAIRDGGCRIPACDRPASYCEAHHIDPYAQGGRTDIDRGILLCPFHHMNLHHHGWRITRNGKEDFVLHRPGLPPTALPTRVARRYDFGDLRPAPRRLIPAG</sequence>
<dbReference type="SMART" id="SM00507">
    <property type="entry name" value="HNHc"/>
    <property type="match status" value="1"/>
</dbReference>
<evidence type="ECO:0000259" key="2">
    <source>
        <dbReference type="SMART" id="SM00507"/>
    </source>
</evidence>
<comment type="caution">
    <text evidence="3">The sequence shown here is derived from an EMBL/GenBank/DDBJ whole genome shotgun (WGS) entry which is preliminary data.</text>
</comment>
<evidence type="ECO:0000313" key="3">
    <source>
        <dbReference type="EMBL" id="KJL44469.1"/>
    </source>
</evidence>
<keyword evidence="4" id="KW-1185">Reference proteome</keyword>
<evidence type="ECO:0000256" key="1">
    <source>
        <dbReference type="SAM" id="MobiDB-lite"/>
    </source>
</evidence>
<accession>A0A0M2HJF6</accession>
<dbReference type="OrthoDB" id="5177627at2"/>
<reference evidence="3 4" key="1">
    <citation type="submission" date="2015-02" db="EMBL/GenBank/DDBJ databases">
        <title>Draft genome sequences of ten Microbacterium spp. with emphasis on heavy metal contaminated environments.</title>
        <authorList>
            <person name="Corretto E."/>
        </authorList>
    </citation>
    <scope>NUCLEOTIDE SEQUENCE [LARGE SCALE GENOMIC DNA]</scope>
    <source>
        <strain evidence="3 4">DSM 8608</strain>
    </source>
</reference>
<feature type="domain" description="HNH nuclease" evidence="2">
    <location>
        <begin position="390"/>
        <end position="442"/>
    </location>
</feature>
<name>A0A0M2HJF6_MICTR</name>
<proteinExistence type="predicted"/>
<dbReference type="RefSeq" id="WP_045297137.1">
    <property type="nucleotide sequence ID" value="NZ_JYJA01000026.1"/>
</dbReference>
<dbReference type="CDD" id="cd00085">
    <property type="entry name" value="HNHc"/>
    <property type="match status" value="1"/>
</dbReference>
<dbReference type="Proteomes" id="UP000034098">
    <property type="component" value="Unassembled WGS sequence"/>
</dbReference>
<protein>
    <recommendedName>
        <fullName evidence="2">HNH nuclease domain-containing protein</fullName>
    </recommendedName>
</protein>
<dbReference type="Pfam" id="PF02720">
    <property type="entry name" value="DUF222"/>
    <property type="match status" value="1"/>
</dbReference>